<dbReference type="GO" id="GO:0016208">
    <property type="term" value="F:AMP binding"/>
    <property type="evidence" value="ECO:0007669"/>
    <property type="project" value="TreeGrafter"/>
</dbReference>
<evidence type="ECO:0000256" key="6">
    <source>
        <dbReference type="SAM" id="MobiDB-lite"/>
    </source>
</evidence>
<organism evidence="8 9">
    <name type="scientific">Paragonimus westermani</name>
    <dbReference type="NCBI Taxonomy" id="34504"/>
    <lineage>
        <taxon>Eukaryota</taxon>
        <taxon>Metazoa</taxon>
        <taxon>Spiralia</taxon>
        <taxon>Lophotrochozoa</taxon>
        <taxon>Platyhelminthes</taxon>
        <taxon>Trematoda</taxon>
        <taxon>Digenea</taxon>
        <taxon>Plagiorchiida</taxon>
        <taxon>Troglotremata</taxon>
        <taxon>Troglotrematidae</taxon>
        <taxon>Paragonimus</taxon>
    </lineage>
</organism>
<comment type="subunit">
    <text evidence="4">AMPK is a heterotrimer of an alpha catalytic subunit (PRKAA1 or PRKAA2), a beta (PRKAB1 or PRKAB2) and a gamma non-catalytic subunits (PRKAG1, PRKAG2 or PRKAG3). Interacts with FNIP1 and FNIP2.</text>
</comment>
<keyword evidence="9" id="KW-1185">Reference proteome</keyword>
<accession>A0A8T0D3J7</accession>
<dbReference type="SMART" id="SM00116">
    <property type="entry name" value="CBS"/>
    <property type="match status" value="4"/>
</dbReference>
<dbReference type="GO" id="GO:0031588">
    <property type="term" value="C:nucleotide-activated protein kinase complex"/>
    <property type="evidence" value="ECO:0007669"/>
    <property type="project" value="TreeGrafter"/>
</dbReference>
<feature type="compositionally biased region" description="Polar residues" evidence="6">
    <location>
        <begin position="860"/>
        <end position="878"/>
    </location>
</feature>
<dbReference type="InterPro" id="IPR046342">
    <property type="entry name" value="CBS_dom_sf"/>
</dbReference>
<dbReference type="PANTHER" id="PTHR13780">
    <property type="entry name" value="AMP-ACTIVATED PROTEIN KINASE, GAMMA REGULATORY SUBUNIT"/>
    <property type="match status" value="1"/>
</dbReference>
<feature type="compositionally biased region" description="Polar residues" evidence="6">
    <location>
        <begin position="49"/>
        <end position="60"/>
    </location>
</feature>
<feature type="compositionally biased region" description="Polar residues" evidence="6">
    <location>
        <begin position="25"/>
        <end position="36"/>
    </location>
</feature>
<dbReference type="PANTHER" id="PTHR13780:SF35">
    <property type="entry name" value="LD22662P"/>
    <property type="match status" value="1"/>
</dbReference>
<gene>
    <name evidence="8" type="ORF">P879_05213</name>
</gene>
<feature type="compositionally biased region" description="Low complexity" evidence="6">
    <location>
        <begin position="542"/>
        <end position="573"/>
    </location>
</feature>
<comment type="similarity">
    <text evidence="1">Belongs to the 5'-AMP-activated protein kinase gamma subunit family.</text>
</comment>
<reference evidence="8 9" key="1">
    <citation type="submission" date="2019-07" db="EMBL/GenBank/DDBJ databases">
        <title>Annotation for the trematode Paragonimus westermani.</title>
        <authorList>
            <person name="Choi Y.-J."/>
        </authorList>
    </citation>
    <scope>NUCLEOTIDE SEQUENCE [LARGE SCALE GENOMIC DNA]</scope>
    <source>
        <strain evidence="8">180907_Pwestermani</strain>
    </source>
</reference>
<proteinExistence type="inferred from homology"/>
<evidence type="ECO:0000256" key="5">
    <source>
        <dbReference type="PROSITE-ProRule" id="PRU00703"/>
    </source>
</evidence>
<evidence type="ECO:0000256" key="1">
    <source>
        <dbReference type="ARBA" id="ARBA00006750"/>
    </source>
</evidence>
<feature type="compositionally biased region" description="Polar residues" evidence="6">
    <location>
        <begin position="86"/>
        <end position="98"/>
    </location>
</feature>
<dbReference type="PROSITE" id="PS51371">
    <property type="entry name" value="CBS"/>
    <property type="match status" value="3"/>
</dbReference>
<protein>
    <recommendedName>
        <fullName evidence="7">CBS domain-containing protein</fullName>
    </recommendedName>
</protein>
<feature type="compositionally biased region" description="Polar residues" evidence="6">
    <location>
        <begin position="897"/>
        <end position="926"/>
    </location>
</feature>
<dbReference type="Gene3D" id="3.10.580.10">
    <property type="entry name" value="CBS-domain"/>
    <property type="match status" value="3"/>
</dbReference>
<sequence length="953" mass="105079">MWSRTPTLSTAPYNTSVCREEQVAENGNSVRTTSGLQPPLATGSEKTPRMSSGPRTSGTNSLAVAFVDTPRTSTISGANIHKTNEDPTITGTDSRGHTVQSRFRQFWVESLVAGRSRTKSENQGSVESSSRSESVKEQTEDRLSPLSAYNRDQLPPHAHTVTGGSNQAAFLLRRLAAYTNVSSPQSDQSSIRSGTYSLRRHGQVQTNRAVHSGNGRSDSVPIPTSYLCPGNEKTRRQKSQRSVIGRLMSMSSGSGKSSEDLFTLPDPSKLPKEEPVGTLEFTRTRLKNPKKISQKFQVKSGIDVLRRKRAGSLSGGGDRRSLIGAGSPNPRPFILDHLSKSEETLLPCRRLTPALIVTNHPAGISRGRANRAEETRPSTKQYMEAHGTGLGDAETYAVLFYHTPCYDLIPDSARLVVLDSQLTIAKAFKALIYNEIRAAPVWNSQSQSMTAMLTLTDFVNMLNLCWSTSDAGATEKRWTTLEIDDFDKLTIQKWKEFVRSEYNVRITSQNAPAANTSSLTGRHLSRSRIADEGSSLTELATSCPASNLSSPSGSRSRSSSSSKSLSSTISLPPNLSTVPANNQETCTPKTPVSPANVINGLLRSVGLGSRPTSALFRRLISVDPEDNLLNALRLLSRFRLHHLPVIDCPQQRTGNVLYVLTPRVMLSYLYGKLAHLPQPRFLQSSLIDLNVGTFNRIAMVTLTTRLREAMILFTQERVSALPVVDTLENRRLINLFSQHDVITLVLSGVYKNPDLTIQEWLEKCKAGTPPIREQGIKPPVEVCLASNNLLFLINRLVKTGFRRLVIVNNLIDYRVDGVVTLADVLRFTVLQQARTLNLHAQPSSVVEVVEERDEADETLDTNWNEKATETKSNPSKLQTPPRLIDTRRQTKVRVASPTRQTSLKQAEAQPRSSRSTNQMLSETSSAEGDKFERRMHVSFATKTRLDDAALPSA</sequence>
<feature type="compositionally biased region" description="Low complexity" evidence="6">
    <location>
        <begin position="121"/>
        <end position="132"/>
    </location>
</feature>
<feature type="region of interest" description="Disordered" evidence="6">
    <location>
        <begin position="115"/>
        <end position="159"/>
    </location>
</feature>
<feature type="domain" description="CBS" evidence="7">
    <location>
        <begin position="615"/>
        <end position="678"/>
    </location>
</feature>
<feature type="region of interest" description="Disordered" evidence="6">
    <location>
        <begin position="851"/>
        <end position="953"/>
    </location>
</feature>
<dbReference type="SUPFAM" id="SSF54631">
    <property type="entry name" value="CBS-domain pair"/>
    <property type="match status" value="2"/>
</dbReference>
<dbReference type="AlphaFoldDB" id="A0A8T0D3J7"/>
<dbReference type="InterPro" id="IPR000644">
    <property type="entry name" value="CBS_dom"/>
</dbReference>
<dbReference type="GO" id="GO:0019901">
    <property type="term" value="F:protein kinase binding"/>
    <property type="evidence" value="ECO:0007669"/>
    <property type="project" value="TreeGrafter"/>
</dbReference>
<evidence type="ECO:0000259" key="7">
    <source>
        <dbReference type="PROSITE" id="PS51371"/>
    </source>
</evidence>
<comment type="caution">
    <text evidence="8">The sequence shown here is derived from an EMBL/GenBank/DDBJ whole genome shotgun (WGS) entry which is preliminary data.</text>
</comment>
<keyword evidence="2" id="KW-0677">Repeat</keyword>
<evidence type="ECO:0000256" key="4">
    <source>
        <dbReference type="ARBA" id="ARBA00025878"/>
    </source>
</evidence>
<dbReference type="Pfam" id="PF00571">
    <property type="entry name" value="CBS"/>
    <property type="match status" value="2"/>
</dbReference>
<feature type="region of interest" description="Disordered" evidence="6">
    <location>
        <begin position="23"/>
        <end position="60"/>
    </location>
</feature>
<dbReference type="EMBL" id="JTDF01021859">
    <property type="protein sequence ID" value="KAF8561288.1"/>
    <property type="molecule type" value="Genomic_DNA"/>
</dbReference>
<feature type="region of interest" description="Disordered" evidence="6">
    <location>
        <begin position="74"/>
        <end position="98"/>
    </location>
</feature>
<feature type="compositionally biased region" description="Polar residues" evidence="6">
    <location>
        <begin position="204"/>
        <end position="217"/>
    </location>
</feature>
<evidence type="ECO:0000313" key="9">
    <source>
        <dbReference type="Proteomes" id="UP000699462"/>
    </source>
</evidence>
<feature type="compositionally biased region" description="Basic and acidic residues" evidence="6">
    <location>
        <begin position="133"/>
        <end position="143"/>
    </location>
</feature>
<feature type="region of interest" description="Disordered" evidence="6">
    <location>
        <begin position="204"/>
        <end position="274"/>
    </location>
</feature>
<evidence type="ECO:0000256" key="2">
    <source>
        <dbReference type="ARBA" id="ARBA00022737"/>
    </source>
</evidence>
<feature type="compositionally biased region" description="Polar residues" evidence="6">
    <location>
        <begin position="574"/>
        <end position="590"/>
    </location>
</feature>
<dbReference type="OrthoDB" id="449052at2759"/>
<dbReference type="GO" id="GO:0005634">
    <property type="term" value="C:nucleus"/>
    <property type="evidence" value="ECO:0007669"/>
    <property type="project" value="TreeGrafter"/>
</dbReference>
<name>A0A8T0D3J7_9TREM</name>
<dbReference type="GO" id="GO:0005737">
    <property type="term" value="C:cytoplasm"/>
    <property type="evidence" value="ECO:0007669"/>
    <property type="project" value="TreeGrafter"/>
</dbReference>
<dbReference type="GO" id="GO:0019887">
    <property type="term" value="F:protein kinase regulator activity"/>
    <property type="evidence" value="ECO:0007669"/>
    <property type="project" value="TreeGrafter"/>
</dbReference>
<feature type="domain" description="CBS" evidence="7">
    <location>
        <begin position="776"/>
        <end position="836"/>
    </location>
</feature>
<dbReference type="Proteomes" id="UP000699462">
    <property type="component" value="Unassembled WGS sequence"/>
</dbReference>
<evidence type="ECO:0000256" key="3">
    <source>
        <dbReference type="ARBA" id="ARBA00023122"/>
    </source>
</evidence>
<feature type="region of interest" description="Disordered" evidence="6">
    <location>
        <begin position="541"/>
        <end position="592"/>
    </location>
</feature>
<keyword evidence="3 5" id="KW-0129">CBS domain</keyword>
<feature type="domain" description="CBS" evidence="7">
    <location>
        <begin position="691"/>
        <end position="755"/>
    </location>
</feature>
<dbReference type="InterPro" id="IPR050511">
    <property type="entry name" value="AMPK_gamma/SDS23_families"/>
</dbReference>
<evidence type="ECO:0000313" key="8">
    <source>
        <dbReference type="EMBL" id="KAF8561288.1"/>
    </source>
</evidence>